<reference evidence="6 7" key="1">
    <citation type="submission" date="2022-06" db="EMBL/GenBank/DDBJ databases">
        <title>Paraconexibacter antarcticus.</title>
        <authorList>
            <person name="Kim C.S."/>
        </authorList>
    </citation>
    <scope>NUCLEOTIDE SEQUENCE [LARGE SCALE GENOMIC DNA]</scope>
    <source>
        <strain evidence="6 7">02-257</strain>
    </source>
</reference>
<keyword evidence="2" id="KW-0479">Metal-binding</keyword>
<evidence type="ECO:0000256" key="4">
    <source>
        <dbReference type="ARBA" id="ARBA00023014"/>
    </source>
</evidence>
<protein>
    <submittedName>
        <fullName evidence="6">CDGSH iron-sulfur domain-containing protein</fullName>
    </submittedName>
</protein>
<dbReference type="Proteomes" id="UP001056035">
    <property type="component" value="Chromosome"/>
</dbReference>
<keyword evidence="7" id="KW-1185">Reference proteome</keyword>
<dbReference type="Gene3D" id="3.40.5.90">
    <property type="entry name" value="CDGSH iron-sulfur domain, mitoNEET-type"/>
    <property type="match status" value="1"/>
</dbReference>
<sequence>MSTGESADGVAVIKVRDDGPYKVSGPVRVVDVDGNAWDLPEGPFVLCRCGLSREKPFCDRSHREGGFVSRERA</sequence>
<evidence type="ECO:0000313" key="7">
    <source>
        <dbReference type="Proteomes" id="UP001056035"/>
    </source>
</evidence>
<dbReference type="InterPro" id="IPR018967">
    <property type="entry name" value="FeS-contain_CDGSH-typ"/>
</dbReference>
<evidence type="ECO:0000256" key="3">
    <source>
        <dbReference type="ARBA" id="ARBA00023004"/>
    </source>
</evidence>
<dbReference type="Pfam" id="PF09360">
    <property type="entry name" value="zf-CDGSH"/>
    <property type="match status" value="1"/>
</dbReference>
<feature type="domain" description="Iron-binding zinc finger CDGSH type" evidence="5">
    <location>
        <begin position="35"/>
        <end position="68"/>
    </location>
</feature>
<organism evidence="6 7">
    <name type="scientific">Paraconexibacter antarcticus</name>
    <dbReference type="NCBI Taxonomy" id="2949664"/>
    <lineage>
        <taxon>Bacteria</taxon>
        <taxon>Bacillati</taxon>
        <taxon>Actinomycetota</taxon>
        <taxon>Thermoleophilia</taxon>
        <taxon>Solirubrobacterales</taxon>
        <taxon>Paraconexibacteraceae</taxon>
        <taxon>Paraconexibacter</taxon>
    </lineage>
</organism>
<name>A0ABY5DWX0_9ACTN</name>
<proteinExistence type="predicted"/>
<keyword evidence="4" id="KW-0411">Iron-sulfur</keyword>
<dbReference type="SMART" id="SM00704">
    <property type="entry name" value="ZnF_CDGSH"/>
    <property type="match status" value="1"/>
</dbReference>
<keyword evidence="1" id="KW-0001">2Fe-2S</keyword>
<dbReference type="InterPro" id="IPR042216">
    <property type="entry name" value="MitoNEET_CISD"/>
</dbReference>
<accession>A0ABY5DWX0</accession>
<evidence type="ECO:0000313" key="6">
    <source>
        <dbReference type="EMBL" id="UTI66516.1"/>
    </source>
</evidence>
<evidence type="ECO:0000256" key="2">
    <source>
        <dbReference type="ARBA" id="ARBA00022723"/>
    </source>
</evidence>
<gene>
    <name evidence="6" type="ORF">NBH00_09950</name>
</gene>
<dbReference type="EMBL" id="CP098502">
    <property type="protein sequence ID" value="UTI66516.1"/>
    <property type="molecule type" value="Genomic_DNA"/>
</dbReference>
<evidence type="ECO:0000256" key="1">
    <source>
        <dbReference type="ARBA" id="ARBA00022714"/>
    </source>
</evidence>
<keyword evidence="3" id="KW-0408">Iron</keyword>
<evidence type="ECO:0000259" key="5">
    <source>
        <dbReference type="SMART" id="SM00704"/>
    </source>
</evidence>
<dbReference type="RefSeq" id="WP_254573186.1">
    <property type="nucleotide sequence ID" value="NZ_CP098502.1"/>
</dbReference>